<dbReference type="WBParaSite" id="SSLN_0002083601-mRNA-1">
    <property type="protein sequence ID" value="SSLN_0002083601-mRNA-1"/>
    <property type="gene ID" value="SSLN_0002083601"/>
</dbReference>
<sequence length="144" mass="16425">LPPFTEAYKYREAMKRIDPILEKLKSCGRRRFNELLRKLDAFADEIINGTPSISHDQSPSYSSEVDDDEGDVGEGSVVTRCVMRREGNILCAHVGEGHEQPVLVLHNDRLLPNFHIRGRPRVKPGVVHIILPKNWLVDRLLVHL</sequence>
<organism evidence="2">
    <name type="scientific">Schistocephalus solidus</name>
    <name type="common">Tapeworm</name>
    <dbReference type="NCBI Taxonomy" id="70667"/>
    <lineage>
        <taxon>Eukaryota</taxon>
        <taxon>Metazoa</taxon>
        <taxon>Spiralia</taxon>
        <taxon>Lophotrochozoa</taxon>
        <taxon>Platyhelminthes</taxon>
        <taxon>Cestoda</taxon>
        <taxon>Eucestoda</taxon>
        <taxon>Diphyllobothriidea</taxon>
        <taxon>Diphyllobothriidae</taxon>
        <taxon>Schistocephalus</taxon>
    </lineage>
</organism>
<accession>A0A183TUE4</accession>
<protein>
    <submittedName>
        <fullName evidence="2">RNA-dependent RNA polymerase</fullName>
    </submittedName>
</protein>
<proteinExistence type="predicted"/>
<feature type="compositionally biased region" description="Polar residues" evidence="1">
    <location>
        <begin position="49"/>
        <end position="61"/>
    </location>
</feature>
<dbReference type="AlphaFoldDB" id="A0A183TUE4"/>
<evidence type="ECO:0000313" key="2">
    <source>
        <dbReference type="WBParaSite" id="SSLN_0002083601-mRNA-1"/>
    </source>
</evidence>
<reference evidence="2" key="1">
    <citation type="submission" date="2016-06" db="UniProtKB">
        <authorList>
            <consortium name="WormBaseParasite"/>
        </authorList>
    </citation>
    <scope>IDENTIFICATION</scope>
</reference>
<name>A0A183TUE4_SCHSO</name>
<evidence type="ECO:0000256" key="1">
    <source>
        <dbReference type="SAM" id="MobiDB-lite"/>
    </source>
</evidence>
<feature type="region of interest" description="Disordered" evidence="1">
    <location>
        <begin position="49"/>
        <end position="72"/>
    </location>
</feature>